<sequence length="79" mass="8397">MISIWIDANHGLVIERDNGEGIADKACAAGAPTDNCFSQIAKFKRVYKIAFSDANVGKPVEKLAYIDLLNIQGSAEAGA</sequence>
<gene>
    <name evidence="1" type="ORF">NCTC12965_05280</name>
</gene>
<proteinExistence type="predicted"/>
<protein>
    <submittedName>
        <fullName evidence="1">Uncharacterized protein</fullName>
    </submittedName>
</protein>
<evidence type="ECO:0000313" key="1">
    <source>
        <dbReference type="EMBL" id="VTR45742.1"/>
    </source>
</evidence>
<organism evidence="1">
    <name type="scientific">Serratia fonticola</name>
    <dbReference type="NCBI Taxonomy" id="47917"/>
    <lineage>
        <taxon>Bacteria</taxon>
        <taxon>Pseudomonadati</taxon>
        <taxon>Pseudomonadota</taxon>
        <taxon>Gammaproteobacteria</taxon>
        <taxon>Enterobacterales</taxon>
        <taxon>Yersiniaceae</taxon>
        <taxon>Serratia</taxon>
    </lineage>
</organism>
<accession>A0A4U9VJQ7</accession>
<reference evidence="1" key="1">
    <citation type="submission" date="2019-05" db="EMBL/GenBank/DDBJ databases">
        <authorList>
            <consortium name="Pathogen Informatics"/>
        </authorList>
    </citation>
    <scope>NUCLEOTIDE SEQUENCE [LARGE SCALE GENOMIC DNA]</scope>
    <source>
        <strain evidence="1">NCTC12965</strain>
    </source>
</reference>
<dbReference type="AlphaFoldDB" id="A0A4U9VJQ7"/>
<name>A0A4U9VJQ7_SERFO</name>
<dbReference type="EMBL" id="CABEEZ010000114">
    <property type="protein sequence ID" value="VTR45742.1"/>
    <property type="molecule type" value="Genomic_DNA"/>
</dbReference>